<dbReference type="EMBL" id="JBHUMM010000043">
    <property type="protein sequence ID" value="MFD2672808.1"/>
    <property type="molecule type" value="Genomic_DNA"/>
</dbReference>
<sequence length="377" mass="42114">MMRLSQTTNLSGTIQVHTSTKQLLRSIQPRQIAVICHENIDEMAANGFIEAKVKAVINAAKTMDGSYPSVGAKRLLDAAIPIFDIDPLAFHCFQSGNTITITEDAIQVEDNQITCQPFTFADYDHLYKQAMRNMGSQLNRFIDNTLTYASQEKELVIDRLKTPPLRTRLGNQHVVVVVRGSGYKEDLSIIRAYIQDYRPVLIGVDGGADALLEHGFMPNLIIGDMDSVSDHALRCGAELLVHAYPDGRAPGLDRLEKLHVPSRKICAKGTSEDIAMLLAYEQGAELIVTLGTHTHMIDFLEKGRKGMASTLLVRMKVGSKLVDAKGVSKLYQRPVRFRSMWHVLAAALFPLVMLFVIHPGFRQFLDTIRIYFQISFK</sequence>
<keyword evidence="5" id="KW-0812">Transmembrane</keyword>
<dbReference type="InterPro" id="IPR022215">
    <property type="entry name" value="SteA-like_C"/>
</dbReference>
<name>A0ABW5RCX1_9BACL</name>
<gene>
    <name evidence="7" type="primary">steA</name>
    <name evidence="7" type="ORF">ACFSUC_14665</name>
</gene>
<evidence type="ECO:0000256" key="1">
    <source>
        <dbReference type="ARBA" id="ARBA00022679"/>
    </source>
</evidence>
<accession>A0ABW5RCX1</accession>
<proteinExistence type="predicted"/>
<feature type="domain" description="SteA-like C-terminal" evidence="6">
    <location>
        <begin position="325"/>
        <end position="372"/>
    </location>
</feature>
<reference evidence="8" key="1">
    <citation type="journal article" date="2019" name="Int. J. Syst. Evol. Microbiol.">
        <title>The Global Catalogue of Microorganisms (GCM) 10K type strain sequencing project: providing services to taxonomists for standard genome sequencing and annotation.</title>
        <authorList>
            <consortium name="The Broad Institute Genomics Platform"/>
            <consortium name="The Broad Institute Genome Sequencing Center for Infectious Disease"/>
            <person name="Wu L."/>
            <person name="Ma J."/>
        </authorList>
    </citation>
    <scope>NUCLEOTIDE SEQUENCE [LARGE SCALE GENOMIC DNA]</scope>
    <source>
        <strain evidence="8">KCTC 33676</strain>
    </source>
</reference>
<evidence type="ECO:0000256" key="4">
    <source>
        <dbReference type="ARBA" id="ARBA00022840"/>
    </source>
</evidence>
<comment type="caution">
    <text evidence="7">The sequence shown here is derived from an EMBL/GenBank/DDBJ whole genome shotgun (WGS) entry which is preliminary data.</text>
</comment>
<keyword evidence="8" id="KW-1185">Reference proteome</keyword>
<dbReference type="NCBIfam" id="NF040608">
    <property type="entry name" value="division_SteA"/>
    <property type="match status" value="1"/>
</dbReference>
<keyword evidence="4" id="KW-0067">ATP-binding</keyword>
<keyword evidence="5" id="KW-0472">Membrane</keyword>
<dbReference type="Gene3D" id="3.40.50.10240">
    <property type="entry name" value="Thiamin pyrophosphokinase, catalytic domain"/>
    <property type="match status" value="1"/>
</dbReference>
<evidence type="ECO:0000256" key="3">
    <source>
        <dbReference type="ARBA" id="ARBA00022777"/>
    </source>
</evidence>
<dbReference type="Proteomes" id="UP001597497">
    <property type="component" value="Unassembled WGS sequence"/>
</dbReference>
<evidence type="ECO:0000259" key="6">
    <source>
        <dbReference type="Pfam" id="PF12555"/>
    </source>
</evidence>
<keyword evidence="3" id="KW-0418">Kinase</keyword>
<dbReference type="SUPFAM" id="SSF63999">
    <property type="entry name" value="Thiamin pyrophosphokinase, catalytic domain"/>
    <property type="match status" value="1"/>
</dbReference>
<dbReference type="InterPro" id="IPR036759">
    <property type="entry name" value="TPK_catalytic_sf"/>
</dbReference>
<organism evidence="7 8">
    <name type="scientific">Marinicrinis sediminis</name>
    <dbReference type="NCBI Taxonomy" id="1652465"/>
    <lineage>
        <taxon>Bacteria</taxon>
        <taxon>Bacillati</taxon>
        <taxon>Bacillota</taxon>
        <taxon>Bacilli</taxon>
        <taxon>Bacillales</taxon>
        <taxon>Paenibacillaceae</taxon>
    </lineage>
</organism>
<evidence type="ECO:0000313" key="7">
    <source>
        <dbReference type="EMBL" id="MFD2672808.1"/>
    </source>
</evidence>
<keyword evidence="1" id="KW-0808">Transferase</keyword>
<evidence type="ECO:0000256" key="5">
    <source>
        <dbReference type="SAM" id="Phobius"/>
    </source>
</evidence>
<keyword evidence="2" id="KW-0547">Nucleotide-binding</keyword>
<evidence type="ECO:0000313" key="8">
    <source>
        <dbReference type="Proteomes" id="UP001597497"/>
    </source>
</evidence>
<dbReference type="RefSeq" id="WP_379930370.1">
    <property type="nucleotide sequence ID" value="NZ_JBHUMM010000043.1"/>
</dbReference>
<dbReference type="Pfam" id="PF12555">
    <property type="entry name" value="SteA-like_C"/>
    <property type="match status" value="1"/>
</dbReference>
<keyword evidence="5" id="KW-1133">Transmembrane helix</keyword>
<evidence type="ECO:0000256" key="2">
    <source>
        <dbReference type="ARBA" id="ARBA00022741"/>
    </source>
</evidence>
<dbReference type="InterPro" id="IPR047795">
    <property type="entry name" value="Put_SteA-like"/>
</dbReference>
<protein>
    <submittedName>
        <fullName evidence="7">Cytokinetic ring protein SteA</fullName>
    </submittedName>
</protein>
<feature type="transmembrane region" description="Helical" evidence="5">
    <location>
        <begin position="340"/>
        <end position="361"/>
    </location>
</feature>